<protein>
    <submittedName>
        <fullName evidence="1">Uncharacterized protein</fullName>
    </submittedName>
</protein>
<organism evidence="1">
    <name type="scientific">Tetraselmis sp. GSL018</name>
    <dbReference type="NCBI Taxonomy" id="582737"/>
    <lineage>
        <taxon>Eukaryota</taxon>
        <taxon>Viridiplantae</taxon>
        <taxon>Chlorophyta</taxon>
        <taxon>core chlorophytes</taxon>
        <taxon>Chlorodendrophyceae</taxon>
        <taxon>Chlorodendrales</taxon>
        <taxon>Chlorodendraceae</taxon>
        <taxon>Tetraselmis</taxon>
    </lineage>
</organism>
<dbReference type="AlphaFoldDB" id="A0A061S1N5"/>
<gene>
    <name evidence="1" type="ORF">TSPGSL018_18883</name>
</gene>
<accession>A0A061S1N5</accession>
<proteinExistence type="predicted"/>
<evidence type="ECO:0000313" key="1">
    <source>
        <dbReference type="EMBL" id="JAC76934.1"/>
    </source>
</evidence>
<name>A0A061S1N5_9CHLO</name>
<dbReference type="EMBL" id="GBEZ01008616">
    <property type="protein sequence ID" value="JAC76934.1"/>
    <property type="molecule type" value="Transcribed_RNA"/>
</dbReference>
<reference evidence="1" key="1">
    <citation type="submission" date="2014-05" db="EMBL/GenBank/DDBJ databases">
        <title>The transcriptome of the halophilic microalga Tetraselmis sp. GSL018 isolated from the Great Salt Lake, Utah.</title>
        <authorList>
            <person name="Jinkerson R.E."/>
            <person name="D'Adamo S."/>
            <person name="Posewitz M.C."/>
        </authorList>
    </citation>
    <scope>NUCLEOTIDE SEQUENCE</scope>
    <source>
        <strain evidence="1">GSL018</strain>
    </source>
</reference>
<feature type="non-terminal residue" evidence="1">
    <location>
        <position position="1"/>
    </location>
</feature>
<feature type="non-terminal residue" evidence="1">
    <location>
        <position position="75"/>
    </location>
</feature>
<sequence length="75" mass="7926">PGPSEEGGVKVRAGDLHAVVECCRQEKRVEEGRGCCSSDTSWRRSLKGPFACQVCLPAITSAADATAFLGWNGES</sequence>